<organism evidence="3 4">
    <name type="scientific">Colocasia esculenta</name>
    <name type="common">Wild taro</name>
    <name type="synonym">Arum esculentum</name>
    <dbReference type="NCBI Taxonomy" id="4460"/>
    <lineage>
        <taxon>Eukaryota</taxon>
        <taxon>Viridiplantae</taxon>
        <taxon>Streptophyta</taxon>
        <taxon>Embryophyta</taxon>
        <taxon>Tracheophyta</taxon>
        <taxon>Spermatophyta</taxon>
        <taxon>Magnoliopsida</taxon>
        <taxon>Liliopsida</taxon>
        <taxon>Araceae</taxon>
        <taxon>Aroideae</taxon>
        <taxon>Colocasieae</taxon>
        <taxon>Colocasia</taxon>
    </lineage>
</organism>
<dbReference type="OrthoDB" id="787003at2759"/>
<protein>
    <recommendedName>
        <fullName evidence="2">NADPH oxidase Respiratory burst domain-containing protein</fullName>
    </recommendedName>
</protein>
<accession>A0A843UHI9</accession>
<comment type="caution">
    <text evidence="3">The sequence shown here is derived from an EMBL/GenBank/DDBJ whole genome shotgun (WGS) entry which is preliminary data.</text>
</comment>
<feature type="region of interest" description="Disordered" evidence="1">
    <location>
        <begin position="38"/>
        <end position="69"/>
    </location>
</feature>
<dbReference type="GO" id="GO:0004601">
    <property type="term" value="F:peroxidase activity"/>
    <property type="evidence" value="ECO:0007669"/>
    <property type="project" value="InterPro"/>
</dbReference>
<proteinExistence type="predicted"/>
<reference evidence="3" key="1">
    <citation type="submission" date="2017-07" db="EMBL/GenBank/DDBJ databases">
        <title>Taro Niue Genome Assembly and Annotation.</title>
        <authorList>
            <person name="Atibalentja N."/>
            <person name="Keating K."/>
            <person name="Fields C.J."/>
        </authorList>
    </citation>
    <scope>NUCLEOTIDE SEQUENCE</scope>
    <source>
        <strain evidence="3">Niue_2</strain>
        <tissue evidence="3">Leaf</tissue>
    </source>
</reference>
<dbReference type="EMBL" id="NMUH01000515">
    <property type="protein sequence ID" value="MQL80583.1"/>
    <property type="molecule type" value="Genomic_DNA"/>
</dbReference>
<keyword evidence="4" id="KW-1185">Reference proteome</keyword>
<evidence type="ECO:0000313" key="3">
    <source>
        <dbReference type="EMBL" id="MQL80583.1"/>
    </source>
</evidence>
<dbReference type="InterPro" id="IPR013623">
    <property type="entry name" value="NADPH_Ox"/>
</dbReference>
<dbReference type="Proteomes" id="UP000652761">
    <property type="component" value="Unassembled WGS sequence"/>
</dbReference>
<evidence type="ECO:0000256" key="1">
    <source>
        <dbReference type="SAM" id="MobiDB-lite"/>
    </source>
</evidence>
<evidence type="ECO:0000259" key="2">
    <source>
        <dbReference type="Pfam" id="PF08414"/>
    </source>
</evidence>
<sequence>MVQGLNISPTRPPMDEYIDLPLHDPAPEILESLVVEVRGGGGSGRQDAPMLPGRSPAPVPSPRRPSSIASGVRRLTTITSKVVARGTTSFRLNRTRSSAELGLRGLRFLDKKTAAGGKDGAGWKDVEKRLLQLAVGGRLPREHFGRCIDRLSPTA</sequence>
<dbReference type="AlphaFoldDB" id="A0A843UHI9"/>
<evidence type="ECO:0000313" key="4">
    <source>
        <dbReference type="Proteomes" id="UP000652761"/>
    </source>
</evidence>
<dbReference type="Gene3D" id="1.10.238.10">
    <property type="entry name" value="EF-hand"/>
    <property type="match status" value="1"/>
</dbReference>
<dbReference type="GO" id="GO:0050664">
    <property type="term" value="F:oxidoreductase activity, acting on NAD(P)H, oxygen as acceptor"/>
    <property type="evidence" value="ECO:0007669"/>
    <property type="project" value="InterPro"/>
</dbReference>
<name>A0A843UHI9_COLES</name>
<gene>
    <name evidence="3" type="ORF">Taro_013039</name>
</gene>
<dbReference type="Pfam" id="PF08414">
    <property type="entry name" value="NADPH_Ox"/>
    <property type="match status" value="1"/>
</dbReference>
<feature type="domain" description="NADPH oxidase Respiratory burst" evidence="2">
    <location>
        <begin position="91"/>
        <end position="149"/>
    </location>
</feature>